<dbReference type="InterPro" id="IPR008638">
    <property type="entry name" value="FhaB/CdiA-like_TPS"/>
</dbReference>
<feature type="signal peptide" evidence="1">
    <location>
        <begin position="1"/>
        <end position="25"/>
    </location>
</feature>
<feature type="domain" description="Filamentous haemagglutinin FhaB/tRNA nuclease CdiA-like TPS" evidence="2">
    <location>
        <begin position="32"/>
        <end position="144"/>
    </location>
</feature>
<keyword evidence="1" id="KW-0732">Signal</keyword>
<dbReference type="InterPro" id="IPR011050">
    <property type="entry name" value="Pectin_lyase_fold/virulence"/>
</dbReference>
<accession>A0A1Z4KQT4</accession>
<dbReference type="EMBL" id="AP018216">
    <property type="protein sequence ID" value="BAY71332.1"/>
    <property type="molecule type" value="Genomic_DNA"/>
</dbReference>
<name>A0A1Z4KQT4_ANAVA</name>
<evidence type="ECO:0000313" key="4">
    <source>
        <dbReference type="Proteomes" id="UP000217507"/>
    </source>
</evidence>
<reference evidence="3 4" key="1">
    <citation type="submission" date="2017-06" db="EMBL/GenBank/DDBJ databases">
        <title>Genome sequencing of cyanobaciteial culture collection at National Institute for Environmental Studies (NIES).</title>
        <authorList>
            <person name="Hirose Y."/>
            <person name="Shimura Y."/>
            <person name="Fujisawa T."/>
            <person name="Nakamura Y."/>
            <person name="Kawachi M."/>
        </authorList>
    </citation>
    <scope>NUCLEOTIDE SEQUENCE [LARGE SCALE GENOMIC DNA]</scope>
    <source>
        <strain evidence="3 4">NIES-23</strain>
    </source>
</reference>
<feature type="chain" id="PRO_5011110284" description="Filamentous haemagglutinin FhaB/tRNA nuclease CdiA-like TPS domain-containing protein" evidence="1">
    <location>
        <begin position="26"/>
        <end position="1152"/>
    </location>
</feature>
<proteinExistence type="predicted"/>
<evidence type="ECO:0000256" key="1">
    <source>
        <dbReference type="SAM" id="SignalP"/>
    </source>
</evidence>
<evidence type="ECO:0000313" key="3">
    <source>
        <dbReference type="EMBL" id="BAY71332.1"/>
    </source>
</evidence>
<dbReference type="AlphaFoldDB" id="A0A1Z4KQT4"/>
<dbReference type="NCBIfam" id="TIGR01901">
    <property type="entry name" value="adhes_NPXG"/>
    <property type="match status" value="1"/>
</dbReference>
<dbReference type="Gene3D" id="2.160.20.10">
    <property type="entry name" value="Single-stranded right-handed beta-helix, Pectin lyase-like"/>
    <property type="match status" value="3"/>
</dbReference>
<evidence type="ECO:0000259" key="2">
    <source>
        <dbReference type="SMART" id="SM00912"/>
    </source>
</evidence>
<sequence>MIKQDYLNWYFTLSLLVSLTLTTNAKTLAQVTADQTLGTQVTDIGLSYFVQGGTTVGNTNLFHSFGSFNVPNDGAAIFINDPSLTNIFARVTGGTVSDIQGRIGTQGTANLYLINPNGIIFGTNASLNIGGSFVATTANTIQFPGGAEFSLTSPVTSTNTLLSVNPTAFLFNQIANQGTNSIENRGYLAVPNNKSLILLGGNIAPTSNATGKILIDGGVVQALNGRVEIGGLVEPGFIGINVDGNQLSLTFPDSVAKTDISSINNGTVFTSGAGGGDIVVNADNLSLLNYGAFFTGILNNQGNAETQAGDISINATGIVTVAQNSIISNSSLGIGDSGKINIVAQSLQIIDNSSVQSFSLQGNSGTVNVKVDDTVSLLSGQISSSVRPRGASASSLQSNLLGTPTRGKSGGINIQARSLLAVDSSAISASNFLADDSGDIKIQATDAVILNNRSTISSSAFGQGKSGNLSINTNWLNIINNSQITANTLGTGNAGDINIIALDINIDKSLITGSTSSFLNTIVNLGNAGNINIQTARINLTNSGFIISTSGRPEQKETSGFGGNINITATELIEIDPKGATDIITGFSTRTFSGSRAGDITLNTKNLIVRNGGVIMADAANNLGGNAGNININASDTVKLISSLGNSYSRIFTGVVSSDNNVMNAGNGGELNITTGKLQLTNGVISAATLGQGHAGNITISSNDEIVLDSGLIFSQVDAGAVGNGGDINIQTPRLTLTNGSQVDASIRRGGIGKGGTIRIDAADSVIISGRDADGFASLLAAGNEGGSIGQPGDIIANTDYFLIEKDAFLNTGTFNSSNGGSVTINTRIFEALTGGRIFSSTSSSGKAGDIIINATDSITVSGVSPETRNNAAIVAGTLIDSTGNGGKISLSTTNFNLSNEAGVFTRSQGRGIAGDINITARGNLNVNNAFISARAEQAGGGNIDIITKNVNLRNHSDIRTDLSIGEGRGGNISLTADIIIALEDSDILAFAPEGQGGDIKFNTRAVFSDSLYNSRQTASDRNSLQSLVSNSSSDINATGTISGKIIGVPDISSIQNGLTELQANPIDTTVLIANSCIARSRRQEGTFIITGTGGLPTRPGEAVNSSYPTGDVQSVTHQSTASLWKKGDLIIEPQGVYKLANGDVVMSRECH</sequence>
<dbReference type="Pfam" id="PF05860">
    <property type="entry name" value="TPS"/>
    <property type="match status" value="1"/>
</dbReference>
<gene>
    <name evidence="3" type="ORF">NIES23_41490</name>
</gene>
<organism evidence="3 4">
    <name type="scientific">Trichormus variabilis NIES-23</name>
    <dbReference type="NCBI Taxonomy" id="1973479"/>
    <lineage>
        <taxon>Bacteria</taxon>
        <taxon>Bacillati</taxon>
        <taxon>Cyanobacteriota</taxon>
        <taxon>Cyanophyceae</taxon>
        <taxon>Nostocales</taxon>
        <taxon>Nostocaceae</taxon>
        <taxon>Trichormus</taxon>
    </lineage>
</organism>
<dbReference type="Proteomes" id="UP000217507">
    <property type="component" value="Chromosome"/>
</dbReference>
<protein>
    <recommendedName>
        <fullName evidence="2">Filamentous haemagglutinin FhaB/tRNA nuclease CdiA-like TPS domain-containing protein</fullName>
    </recommendedName>
</protein>
<dbReference type="SMART" id="SM00912">
    <property type="entry name" value="Haemagg_act"/>
    <property type="match status" value="1"/>
</dbReference>
<dbReference type="SUPFAM" id="SSF51126">
    <property type="entry name" value="Pectin lyase-like"/>
    <property type="match status" value="5"/>
</dbReference>
<dbReference type="InterPro" id="IPR012334">
    <property type="entry name" value="Pectin_lyas_fold"/>
</dbReference>